<reference evidence="2 3" key="1">
    <citation type="submission" date="2018-10" db="EMBL/GenBank/DDBJ databases">
        <title>Xanthobacter tagetidis genome sequencing and assembly.</title>
        <authorList>
            <person name="Maclea K.S."/>
            <person name="Goen A.E."/>
            <person name="Fatima S.A."/>
        </authorList>
    </citation>
    <scope>NUCLEOTIDE SEQUENCE [LARGE SCALE GENOMIC DNA]</scope>
    <source>
        <strain evidence="2 3">ATCC 700314</strain>
    </source>
</reference>
<accession>A0A3L7AMQ1</accession>
<dbReference type="RefSeq" id="WP_121621600.1">
    <property type="nucleotide sequence ID" value="NZ_JACIIW010000004.1"/>
</dbReference>
<dbReference type="PANTHER" id="PTHR34203:SF15">
    <property type="entry name" value="SLL1173 PROTEIN"/>
    <property type="match status" value="1"/>
</dbReference>
<dbReference type="AlphaFoldDB" id="A0A3L7AMQ1"/>
<gene>
    <name evidence="2" type="ORF">D9R14_01980</name>
</gene>
<feature type="domain" description="Methyltransferase FkbM" evidence="1">
    <location>
        <begin position="88"/>
        <end position="248"/>
    </location>
</feature>
<organism evidence="2 3">
    <name type="scientific">Xanthobacter tagetidis</name>
    <dbReference type="NCBI Taxonomy" id="60216"/>
    <lineage>
        <taxon>Bacteria</taxon>
        <taxon>Pseudomonadati</taxon>
        <taxon>Pseudomonadota</taxon>
        <taxon>Alphaproteobacteria</taxon>
        <taxon>Hyphomicrobiales</taxon>
        <taxon>Xanthobacteraceae</taxon>
        <taxon>Xanthobacter</taxon>
    </lineage>
</organism>
<keyword evidence="3" id="KW-1185">Reference proteome</keyword>
<proteinExistence type="predicted"/>
<dbReference type="EMBL" id="RCTF01000001">
    <property type="protein sequence ID" value="RLP81786.1"/>
    <property type="molecule type" value="Genomic_DNA"/>
</dbReference>
<name>A0A3L7AMQ1_9HYPH</name>
<protein>
    <submittedName>
        <fullName evidence="2">FkbM family methyltransferase</fullName>
    </submittedName>
</protein>
<dbReference type="PANTHER" id="PTHR34203">
    <property type="entry name" value="METHYLTRANSFERASE, FKBM FAMILY PROTEIN"/>
    <property type="match status" value="1"/>
</dbReference>
<evidence type="ECO:0000259" key="1">
    <source>
        <dbReference type="Pfam" id="PF05050"/>
    </source>
</evidence>
<evidence type="ECO:0000313" key="2">
    <source>
        <dbReference type="EMBL" id="RLP81786.1"/>
    </source>
</evidence>
<keyword evidence="2" id="KW-0808">Transferase</keyword>
<dbReference type="InterPro" id="IPR052514">
    <property type="entry name" value="SAM-dependent_MTase"/>
</dbReference>
<dbReference type="GO" id="GO:0008168">
    <property type="term" value="F:methyltransferase activity"/>
    <property type="evidence" value="ECO:0007669"/>
    <property type="project" value="UniProtKB-KW"/>
</dbReference>
<evidence type="ECO:0000313" key="3">
    <source>
        <dbReference type="Proteomes" id="UP000269692"/>
    </source>
</evidence>
<dbReference type="SUPFAM" id="SSF53335">
    <property type="entry name" value="S-adenosyl-L-methionine-dependent methyltransferases"/>
    <property type="match status" value="1"/>
</dbReference>
<comment type="caution">
    <text evidence="2">The sequence shown here is derived from an EMBL/GenBank/DDBJ whole genome shotgun (WGS) entry which is preliminary data.</text>
</comment>
<dbReference type="Gene3D" id="3.40.50.150">
    <property type="entry name" value="Vaccinia Virus protein VP39"/>
    <property type="match status" value="1"/>
</dbReference>
<dbReference type="InterPro" id="IPR029063">
    <property type="entry name" value="SAM-dependent_MTases_sf"/>
</dbReference>
<dbReference type="NCBIfam" id="TIGR01444">
    <property type="entry name" value="fkbM_fam"/>
    <property type="match status" value="1"/>
</dbReference>
<dbReference type="GO" id="GO:0032259">
    <property type="term" value="P:methylation"/>
    <property type="evidence" value="ECO:0007669"/>
    <property type="project" value="UniProtKB-KW"/>
</dbReference>
<sequence>MLRRVQKLFNEPGFREAPLTVLARAAKLAVAVPTGTLAPFELIPGGPKVQVPADFRYTTLSTFLLRDAMEPELHTIQNFVGAGDVFVDVGANIGLFTVKVAPKAAKVIAVEPGEAARAQLLGNIALNGFTNVTVVPKALADKEGTAALHHNPVGDDPQSFSLISDGSDAGSEQVAMTTLDAVVRDAGVDRVDCIKIDVEGAEGMVIAGGQHTLATYHPTVIFEMNCPTLFKAGGDPAAAWNALKALGYAFYQVSHDGTLTALGTRPTEFCNIVARHPSRA</sequence>
<dbReference type="Pfam" id="PF05050">
    <property type="entry name" value="Methyltransf_21"/>
    <property type="match status" value="1"/>
</dbReference>
<dbReference type="OrthoDB" id="7542440at2"/>
<dbReference type="Proteomes" id="UP000269692">
    <property type="component" value="Unassembled WGS sequence"/>
</dbReference>
<dbReference type="InterPro" id="IPR006342">
    <property type="entry name" value="FkbM_mtfrase"/>
</dbReference>
<keyword evidence="2" id="KW-0489">Methyltransferase</keyword>